<dbReference type="PROSITE" id="PS00077">
    <property type="entry name" value="COX1_CUB"/>
    <property type="match status" value="1"/>
</dbReference>
<dbReference type="EMBL" id="KP244452">
    <property type="protein sequence ID" value="AKE36673.1"/>
    <property type="molecule type" value="Genomic_DNA"/>
</dbReference>
<keyword evidence="7 10" id="KW-1133">Transmembrane helix</keyword>
<dbReference type="PANTHER" id="PTHR10422:SF18">
    <property type="entry name" value="CYTOCHROME C OXIDASE SUBUNIT 1"/>
    <property type="match status" value="1"/>
</dbReference>
<comment type="pathway">
    <text evidence="3 9">Energy metabolism; oxidative phosphorylation.</text>
</comment>
<feature type="domain" description="Cytochrome oxidase subunit I profile" evidence="11">
    <location>
        <begin position="92"/>
        <end position="613"/>
    </location>
</feature>
<protein>
    <recommendedName>
        <fullName evidence="5 9">Cytochrome c oxidase subunit 1</fullName>
        <ecNumber evidence="9">7.1.1.9</ecNumber>
    </recommendedName>
</protein>
<dbReference type="GO" id="GO:0045277">
    <property type="term" value="C:respiratory chain complex IV"/>
    <property type="evidence" value="ECO:0007669"/>
    <property type="project" value="InterPro"/>
</dbReference>
<dbReference type="PROSITE" id="PS50855">
    <property type="entry name" value="COX1"/>
    <property type="match status" value="1"/>
</dbReference>
<evidence type="ECO:0000256" key="8">
    <source>
        <dbReference type="ARBA" id="ARBA00023136"/>
    </source>
</evidence>
<evidence type="ECO:0000313" key="12">
    <source>
        <dbReference type="EMBL" id="AKE36673.1"/>
    </source>
</evidence>
<comment type="subcellular location">
    <subcellularLocation>
        <location evidence="2">Membrane</location>
        <topology evidence="2">Multi-pass membrane protein</topology>
    </subcellularLocation>
    <subcellularLocation>
        <location evidence="9">Mitochondrion inner membrane</location>
        <topology evidence="9">Multi-pass membrane protein</topology>
    </subcellularLocation>
</comment>
<dbReference type="Pfam" id="PF00115">
    <property type="entry name" value="COX1"/>
    <property type="match status" value="1"/>
</dbReference>
<keyword evidence="9" id="KW-0249">Electron transport</keyword>
<evidence type="ECO:0000256" key="1">
    <source>
        <dbReference type="ARBA" id="ARBA00001971"/>
    </source>
</evidence>
<dbReference type="GO" id="GO:0020037">
    <property type="term" value="F:heme binding"/>
    <property type="evidence" value="ECO:0007669"/>
    <property type="project" value="InterPro"/>
</dbReference>
<keyword evidence="8 9" id="KW-0472">Membrane</keyword>
<feature type="transmembrane region" description="Helical" evidence="10">
    <location>
        <begin position="366"/>
        <end position="383"/>
    </location>
</feature>
<dbReference type="SUPFAM" id="SSF81442">
    <property type="entry name" value="Cytochrome c oxidase subunit I-like"/>
    <property type="match status" value="1"/>
</dbReference>
<comment type="similarity">
    <text evidence="4 9">Belongs to the heme-copper respiratory oxidase family.</text>
</comment>
<feature type="transmembrane region" description="Helical" evidence="10">
    <location>
        <begin position="395"/>
        <end position="417"/>
    </location>
</feature>
<keyword evidence="9" id="KW-0679">Respiratory chain</keyword>
<dbReference type="UniPathway" id="UPA00705"/>
<evidence type="ECO:0000256" key="3">
    <source>
        <dbReference type="ARBA" id="ARBA00004673"/>
    </source>
</evidence>
<evidence type="ECO:0000256" key="5">
    <source>
        <dbReference type="ARBA" id="ARBA00015947"/>
    </source>
</evidence>
<feature type="transmembrane region" description="Helical" evidence="10">
    <location>
        <begin position="275"/>
        <end position="298"/>
    </location>
</feature>
<feature type="transmembrane region" description="Helical" evidence="10">
    <location>
        <begin position="145"/>
        <end position="174"/>
    </location>
</feature>
<keyword evidence="9" id="KW-0479">Metal-binding</keyword>
<dbReference type="GO" id="GO:0004129">
    <property type="term" value="F:cytochrome-c oxidase activity"/>
    <property type="evidence" value="ECO:0007669"/>
    <property type="project" value="UniProtKB-EC"/>
</dbReference>
<geneLocation type="mitochondrion" evidence="12"/>
<feature type="transmembrane region" description="Helical" evidence="10">
    <location>
        <begin position="548"/>
        <end position="569"/>
    </location>
</feature>
<keyword evidence="9" id="KW-0408">Iron</keyword>
<dbReference type="CDD" id="cd01663">
    <property type="entry name" value="Cyt_c_Oxidase_I"/>
    <property type="match status" value="1"/>
</dbReference>
<dbReference type="InterPro" id="IPR033944">
    <property type="entry name" value="Cyt_c_oxase_su1_dom"/>
</dbReference>
<evidence type="ECO:0000256" key="9">
    <source>
        <dbReference type="RuleBase" id="RU000369"/>
    </source>
</evidence>
<feature type="transmembrane region" description="Helical" evidence="10">
    <location>
        <begin position="463"/>
        <end position="485"/>
    </location>
</feature>
<dbReference type="InterPro" id="IPR023615">
    <property type="entry name" value="Cyt_c_Oxase_su1_BS"/>
</dbReference>
<keyword evidence="9" id="KW-0186">Copper</keyword>
<dbReference type="InterPro" id="IPR023616">
    <property type="entry name" value="Cyt_c_oxase-like_su1_dom"/>
</dbReference>
<evidence type="ECO:0000259" key="11">
    <source>
        <dbReference type="PROSITE" id="PS50855"/>
    </source>
</evidence>
<evidence type="ECO:0000256" key="10">
    <source>
        <dbReference type="SAM" id="Phobius"/>
    </source>
</evidence>
<feature type="transmembrane region" description="Helical" evidence="10">
    <location>
        <begin position="194"/>
        <end position="221"/>
    </location>
</feature>
<comment type="cofactor">
    <cofactor evidence="1">
        <name>heme</name>
        <dbReference type="ChEBI" id="CHEBI:30413"/>
    </cofactor>
</comment>
<dbReference type="PANTHER" id="PTHR10422">
    <property type="entry name" value="CYTOCHROME C OXIDASE SUBUNIT 1"/>
    <property type="match status" value="1"/>
</dbReference>
<feature type="transmembrane region" description="Helical" evidence="10">
    <location>
        <begin position="233"/>
        <end position="255"/>
    </location>
</feature>
<reference evidence="12" key="1">
    <citation type="journal article" date="2016" name="PLoS ONE">
        <title>The Complete Female- and Male-Transmitted Mitochondrial Genome of Meretrix lamarckii.</title>
        <authorList>
            <person name="Bettinazzi S."/>
            <person name="Plazzi F."/>
            <person name="Passamonti M."/>
        </authorList>
    </citation>
    <scope>NUCLEOTIDE SEQUENCE</scope>
    <source>
        <tissue evidence="12">Gonads</tissue>
    </source>
</reference>
<keyword evidence="9" id="KW-0349">Heme</keyword>
<feature type="transmembrane region" description="Helical" evidence="10">
    <location>
        <begin position="12"/>
        <end position="30"/>
    </location>
</feature>
<evidence type="ECO:0000256" key="2">
    <source>
        <dbReference type="ARBA" id="ARBA00004141"/>
    </source>
</evidence>
<dbReference type="GO" id="GO:0006123">
    <property type="term" value="P:mitochondrial electron transport, cytochrome c to oxygen"/>
    <property type="evidence" value="ECO:0007669"/>
    <property type="project" value="TreeGrafter"/>
</dbReference>
<evidence type="ECO:0000256" key="4">
    <source>
        <dbReference type="ARBA" id="ARBA00009578"/>
    </source>
</evidence>
<gene>
    <name evidence="12" type="primary">COXI</name>
</gene>
<keyword evidence="9" id="KW-0999">Mitochondrion inner membrane</keyword>
<accession>A0A0U1ZW39</accession>
<comment type="catalytic activity">
    <reaction evidence="9">
        <text>4 Fe(II)-[cytochrome c] + O2 + 8 H(+)(in) = 4 Fe(III)-[cytochrome c] + 2 H2O + 4 H(+)(out)</text>
        <dbReference type="Rhea" id="RHEA:11436"/>
        <dbReference type="Rhea" id="RHEA-COMP:10350"/>
        <dbReference type="Rhea" id="RHEA-COMP:14399"/>
        <dbReference type="ChEBI" id="CHEBI:15377"/>
        <dbReference type="ChEBI" id="CHEBI:15378"/>
        <dbReference type="ChEBI" id="CHEBI:15379"/>
        <dbReference type="ChEBI" id="CHEBI:29033"/>
        <dbReference type="ChEBI" id="CHEBI:29034"/>
        <dbReference type="EC" id="7.1.1.9"/>
    </reaction>
</comment>
<dbReference type="GO" id="GO:0046872">
    <property type="term" value="F:metal ion binding"/>
    <property type="evidence" value="ECO:0007669"/>
    <property type="project" value="UniProtKB-KW"/>
</dbReference>
<feature type="transmembrane region" description="Helical" evidence="10">
    <location>
        <begin position="429"/>
        <end position="451"/>
    </location>
</feature>
<dbReference type="GO" id="GO:0005743">
    <property type="term" value="C:mitochondrial inner membrane"/>
    <property type="evidence" value="ECO:0007669"/>
    <property type="project" value="UniProtKB-SubCell"/>
</dbReference>
<feature type="transmembrane region" description="Helical" evidence="10">
    <location>
        <begin position="110"/>
        <end position="133"/>
    </location>
</feature>
<dbReference type="InterPro" id="IPR036927">
    <property type="entry name" value="Cyt_c_oxase-like_su1_sf"/>
</dbReference>
<dbReference type="InterPro" id="IPR000883">
    <property type="entry name" value="Cyt_C_Oxase_1"/>
</dbReference>
<keyword evidence="9" id="KW-0813">Transport</keyword>
<feature type="transmembrane region" description="Helical" evidence="10">
    <location>
        <begin position="506"/>
        <end position="528"/>
    </location>
</feature>
<comment type="function">
    <text evidence="9">Component of the cytochrome c oxidase, the last enzyme in the mitochondrial electron transport chain which drives oxidative phosphorylation. The respiratory chain contains 3 multisubunit complexes succinate dehydrogenase (complex II, CII), ubiquinol-cytochrome c oxidoreductase (cytochrome b-c1 complex, complex III, CIII) and cytochrome c oxidase (complex IV, CIV), that cooperate to transfer electrons derived from NADH and succinate to molecular oxygen, creating an electrochemical gradient over the inner membrane that drives transmembrane transport and the ATP synthase. Cytochrome c oxidase is the component of the respiratory chain that catalyzes the reduction of oxygen to water. Electrons originating from reduced cytochrome c in the intermembrane space (IMS) are transferred via the dinuclear copper A center (CU(A)) of subunit 2 and heme A of subunit 1 to the active site in subunit 1, a binuclear center (BNC) formed by heme A3 and copper B (CU(B)). The BNC reduces molecular oxygen to 2 water molecules using 4 electrons from cytochrome c in the IMS and 4 protons from the mitochondrial matrix.</text>
</comment>
<keyword evidence="6 9" id="KW-0812">Transmembrane</keyword>
<keyword evidence="9 12" id="KW-0496">Mitochondrion</keyword>
<dbReference type="PRINTS" id="PR01165">
    <property type="entry name" value="CYCOXIDASEI"/>
</dbReference>
<dbReference type="EC" id="7.1.1.9" evidence="9"/>
<name>A0A0U1ZW39_9BIVA</name>
<dbReference type="AlphaFoldDB" id="A0A0U1ZW39"/>
<evidence type="ECO:0000256" key="6">
    <source>
        <dbReference type="ARBA" id="ARBA00022692"/>
    </source>
</evidence>
<dbReference type="Gene3D" id="1.20.210.10">
    <property type="entry name" value="Cytochrome c oxidase-like, subunit I domain"/>
    <property type="match status" value="1"/>
</dbReference>
<dbReference type="GO" id="GO:0015990">
    <property type="term" value="P:electron transport coupled proton transport"/>
    <property type="evidence" value="ECO:0007669"/>
    <property type="project" value="TreeGrafter"/>
</dbReference>
<sequence length="616" mass="70005">MDFFMSKLVGWLIFWMNKFFFWFEGVYFLVKQLAKGFFCGCGFIFKYFVDIISHLGYPFESSFDIAKISKIMRKKRNDKKKKQKEDLKKRLYFYSYRWLFSTNHKDIGTLYFLFAFWSGLVGTAFSVIIRMELSMPGTILDDAHLYNLIITSHGLVMIFFMVMPMMLGGFGNWLVPMMLTAPDMAFPRVNNLSFWLLIVSLLFFMSSAYVEAGAGTGWTMYPPLSNSKYHPGIAVDYLILSLHVGGASSIMSGINFVTSALCMRPGVMTLLRTTMFVWCIAVTGFLLLCAMPVLAAGLTMLLTDRNFNTAFFDPIGLGDSLLFVHLFWFFGHPEVYILILPAFGIISQVIKVGCGKRELFGKVPMIYAILSIGFLGFIVWGHHMFTVGMNVDSRAYFSTVTLIIAIPTGVKVFSWIATLFGGGLKNWPMVYWACGFLFLFTVGGLTGVILASASLDVVLHDTYYVVAHFHYVLSMGAVFGLFAGFHYWFPLFTGIGLNPVWSKAQFVSMLIGVNVTFFPQHFLGLAGMPRRYMDYADTMHGFNFVSSWGSLISLCSLFHFIFILFEAFLSQRSLVFWEVMNTEAEWARKGFPPKYHNFSQNVWGFKDGLKVFGNRN</sequence>
<proteinExistence type="inferred from homology"/>
<evidence type="ECO:0000256" key="7">
    <source>
        <dbReference type="ARBA" id="ARBA00022989"/>
    </source>
</evidence>
<organism evidence="12">
    <name type="scientific">Meretrix lamarckii</name>
    <name type="common">Korean hard clam</name>
    <dbReference type="NCBI Taxonomy" id="157363"/>
    <lineage>
        <taxon>Eukaryota</taxon>
        <taxon>Metazoa</taxon>
        <taxon>Spiralia</taxon>
        <taxon>Lophotrochozoa</taxon>
        <taxon>Mollusca</taxon>
        <taxon>Bivalvia</taxon>
        <taxon>Autobranchia</taxon>
        <taxon>Heteroconchia</taxon>
        <taxon>Euheterodonta</taxon>
        <taxon>Imparidentia</taxon>
        <taxon>Neoheterodontei</taxon>
        <taxon>Venerida</taxon>
        <taxon>Veneroidea</taxon>
        <taxon>Veneridae</taxon>
        <taxon>Meretrix</taxon>
    </lineage>
</organism>